<evidence type="ECO:0000313" key="1">
    <source>
        <dbReference type="EMBL" id="PRQ48626.1"/>
    </source>
</evidence>
<keyword evidence="2" id="KW-1185">Reference proteome</keyword>
<comment type="caution">
    <text evidence="1">The sequence shown here is derived from an EMBL/GenBank/DDBJ whole genome shotgun (WGS) entry which is preliminary data.</text>
</comment>
<protein>
    <submittedName>
        <fullName evidence="1">Uncharacterized protein</fullName>
    </submittedName>
</protein>
<reference evidence="1 2" key="1">
    <citation type="journal article" date="2018" name="Nat. Genet.">
        <title>The Rosa genome provides new insights in the design of modern roses.</title>
        <authorList>
            <person name="Bendahmane M."/>
        </authorList>
    </citation>
    <scope>NUCLEOTIDE SEQUENCE [LARGE SCALE GENOMIC DNA]</scope>
    <source>
        <strain evidence="2">cv. Old Blush</strain>
    </source>
</reference>
<dbReference type="Gramene" id="PRQ48626">
    <property type="protein sequence ID" value="PRQ48626"/>
    <property type="gene ID" value="RchiOBHm_Chr2g0112851"/>
</dbReference>
<dbReference type="AlphaFoldDB" id="A0A2P6RQA7"/>
<evidence type="ECO:0000313" key="2">
    <source>
        <dbReference type="Proteomes" id="UP000238479"/>
    </source>
</evidence>
<dbReference type="Proteomes" id="UP000238479">
    <property type="component" value="Chromosome 2"/>
</dbReference>
<sequence length="50" mass="5812">MSTSLVPMRHFCQGFIPIGEFLPHFFPRLVFLSFVVVSCHCSRRPLHSFC</sequence>
<name>A0A2P6RQA7_ROSCH</name>
<gene>
    <name evidence="1" type="ORF">RchiOBHm_Chr2g0112851</name>
</gene>
<proteinExistence type="predicted"/>
<accession>A0A2P6RQA7</accession>
<organism evidence="1 2">
    <name type="scientific">Rosa chinensis</name>
    <name type="common">China rose</name>
    <dbReference type="NCBI Taxonomy" id="74649"/>
    <lineage>
        <taxon>Eukaryota</taxon>
        <taxon>Viridiplantae</taxon>
        <taxon>Streptophyta</taxon>
        <taxon>Embryophyta</taxon>
        <taxon>Tracheophyta</taxon>
        <taxon>Spermatophyta</taxon>
        <taxon>Magnoliopsida</taxon>
        <taxon>eudicotyledons</taxon>
        <taxon>Gunneridae</taxon>
        <taxon>Pentapetalae</taxon>
        <taxon>rosids</taxon>
        <taxon>fabids</taxon>
        <taxon>Rosales</taxon>
        <taxon>Rosaceae</taxon>
        <taxon>Rosoideae</taxon>
        <taxon>Rosoideae incertae sedis</taxon>
        <taxon>Rosa</taxon>
    </lineage>
</organism>
<dbReference type="EMBL" id="PDCK01000040">
    <property type="protein sequence ID" value="PRQ48626.1"/>
    <property type="molecule type" value="Genomic_DNA"/>
</dbReference>